<reference evidence="3 4" key="1">
    <citation type="journal article" date="2004" name="Proc. Natl. Acad. Sci. U.S.A.">
        <title>The louse-borne human pathogen Bartonella quintana is a genomic derivative of the zoonotic agent Bartonella henselae.</title>
        <authorList>
            <person name="Alsmark U.C.M."/>
            <person name="Frank A.C."/>
            <person name="Karlberg E.O."/>
            <person name="Legault B.-A."/>
            <person name="Ardell D.H."/>
            <person name="Canbaeck B."/>
            <person name="Eriksson A.-S."/>
            <person name="Naeslund A.K."/>
            <person name="Handley S.A."/>
            <person name="Huvet M."/>
            <person name="La Scola B."/>
            <person name="Holmberg M."/>
            <person name="Andersson S.G.E."/>
        </authorList>
    </citation>
    <scope>NUCLEOTIDE SEQUENCE [LARGE SCALE GENOMIC DNA]</scope>
    <source>
        <strain evidence="3 4">Toulouse</strain>
    </source>
</reference>
<sequence>MNIRYFITASATFVSIFVAQAATAGVVVTQKLVAQVSSKNLFSREQVSKPLGETLRAKFSSIDNNQGKQVVELVPVALSLARKGGLKSGKKLGRPRLSSRGPMSF</sequence>
<dbReference type="KEGG" id="bqu:BQ02400"/>
<dbReference type="eggNOG" id="ENOG5031438">
    <property type="taxonomic scope" value="Bacteria"/>
</dbReference>
<dbReference type="OrthoDB" id="7926368at2"/>
<dbReference type="HOGENOM" id="CLU_170132_0_0_5"/>
<organism evidence="3 4">
    <name type="scientific">Bartonella quintana (strain Toulouse)</name>
    <name type="common">Rochalimaea quintana</name>
    <dbReference type="NCBI Taxonomy" id="283165"/>
    <lineage>
        <taxon>Bacteria</taxon>
        <taxon>Pseudomonadati</taxon>
        <taxon>Pseudomonadota</taxon>
        <taxon>Alphaproteobacteria</taxon>
        <taxon>Hyphomicrobiales</taxon>
        <taxon>Bartonellaceae</taxon>
        <taxon>Bartonella</taxon>
    </lineage>
</organism>
<feature type="region of interest" description="Disordered" evidence="1">
    <location>
        <begin position="84"/>
        <end position="105"/>
    </location>
</feature>
<dbReference type="AlphaFoldDB" id="A0A0H3LV89"/>
<dbReference type="EMBL" id="BX897700">
    <property type="protein sequence ID" value="CAF25743.1"/>
    <property type="molecule type" value="Genomic_DNA"/>
</dbReference>
<name>A0A0H3LV89_BARQU</name>
<evidence type="ECO:0000313" key="3">
    <source>
        <dbReference type="EMBL" id="CAF25743.1"/>
    </source>
</evidence>
<dbReference type="Proteomes" id="UP000000597">
    <property type="component" value="Chromosome"/>
</dbReference>
<keyword evidence="2" id="KW-0732">Signal</keyword>
<feature type="signal peptide" evidence="2">
    <location>
        <begin position="1"/>
        <end position="24"/>
    </location>
</feature>
<dbReference type="RefSeq" id="WP_011179053.1">
    <property type="nucleotide sequence ID" value="NC_005955.1"/>
</dbReference>
<gene>
    <name evidence="3" type="ordered locus">BQ02400</name>
</gene>
<protein>
    <submittedName>
        <fullName evidence="3">Uncharacterized protein</fullName>
    </submittedName>
</protein>
<proteinExistence type="predicted"/>
<feature type="compositionally biased region" description="Basic residues" evidence="1">
    <location>
        <begin position="84"/>
        <end position="94"/>
    </location>
</feature>
<evidence type="ECO:0000313" key="4">
    <source>
        <dbReference type="Proteomes" id="UP000000597"/>
    </source>
</evidence>
<accession>A0A0H3LV89</accession>
<evidence type="ECO:0000256" key="1">
    <source>
        <dbReference type="SAM" id="MobiDB-lite"/>
    </source>
</evidence>
<feature type="chain" id="PRO_5002615182" evidence="2">
    <location>
        <begin position="25"/>
        <end position="105"/>
    </location>
</feature>
<evidence type="ECO:0000256" key="2">
    <source>
        <dbReference type="SAM" id="SignalP"/>
    </source>
</evidence>